<dbReference type="Pfam" id="PF00285">
    <property type="entry name" value="Citrate_synt"/>
    <property type="match status" value="1"/>
</dbReference>
<dbReference type="PANTHER" id="PTHR11739:SF4">
    <property type="entry name" value="CITRATE SYNTHASE, PEROXISOMAL"/>
    <property type="match status" value="1"/>
</dbReference>
<sequence length="166" mass="18965">MSMMTDIKAHVKDWQDEEEISAYLAKLLRKEAFDHSGLIYGIGHAVYTYSDPRALLLQEKAGELAAEKGLQKDFELYQKVARLAPEVFKHEKKSDKTISANVDFYSGFVYHLLNIPIALYTPIFAVARIAGWSAHRIEELISGGRIIRPAYRNVLPRRGYVPIEQR</sequence>
<dbReference type="GO" id="GO:0005829">
    <property type="term" value="C:cytosol"/>
    <property type="evidence" value="ECO:0007669"/>
    <property type="project" value="TreeGrafter"/>
</dbReference>
<dbReference type="AlphaFoldDB" id="A0A0F8W1V3"/>
<feature type="non-terminal residue" evidence="3">
    <location>
        <position position="1"/>
    </location>
</feature>
<dbReference type="PRINTS" id="PR00143">
    <property type="entry name" value="CITRTSNTHASE"/>
</dbReference>
<comment type="similarity">
    <text evidence="1">Belongs to the citrate synthase family.</text>
</comment>
<dbReference type="InterPro" id="IPR016143">
    <property type="entry name" value="Citrate_synth-like_sm_a-sub"/>
</dbReference>
<dbReference type="SUPFAM" id="SSF48256">
    <property type="entry name" value="Citrate synthase"/>
    <property type="match status" value="1"/>
</dbReference>
<organism evidence="3">
    <name type="scientific">marine sediment metagenome</name>
    <dbReference type="NCBI Taxonomy" id="412755"/>
    <lineage>
        <taxon>unclassified sequences</taxon>
        <taxon>metagenomes</taxon>
        <taxon>ecological metagenomes</taxon>
    </lineage>
</organism>
<protein>
    <submittedName>
        <fullName evidence="3">Uncharacterized protein</fullName>
    </submittedName>
</protein>
<dbReference type="GO" id="GO:0046912">
    <property type="term" value="F:acyltransferase activity, acyl groups converted into alkyl on transfer"/>
    <property type="evidence" value="ECO:0007669"/>
    <property type="project" value="InterPro"/>
</dbReference>
<keyword evidence="2" id="KW-0808">Transferase</keyword>
<dbReference type="GO" id="GO:0005975">
    <property type="term" value="P:carbohydrate metabolic process"/>
    <property type="evidence" value="ECO:0007669"/>
    <property type="project" value="TreeGrafter"/>
</dbReference>
<evidence type="ECO:0000313" key="3">
    <source>
        <dbReference type="EMBL" id="KKK50687.1"/>
    </source>
</evidence>
<dbReference type="InterPro" id="IPR002020">
    <property type="entry name" value="Citrate_synthase"/>
</dbReference>
<dbReference type="GO" id="GO:0006099">
    <property type="term" value="P:tricarboxylic acid cycle"/>
    <property type="evidence" value="ECO:0007669"/>
    <property type="project" value="TreeGrafter"/>
</dbReference>
<dbReference type="PANTHER" id="PTHR11739">
    <property type="entry name" value="CITRATE SYNTHASE"/>
    <property type="match status" value="1"/>
</dbReference>
<evidence type="ECO:0000256" key="1">
    <source>
        <dbReference type="ARBA" id="ARBA00010566"/>
    </source>
</evidence>
<accession>A0A0F8W1V3</accession>
<reference evidence="3" key="1">
    <citation type="journal article" date="2015" name="Nature">
        <title>Complex archaea that bridge the gap between prokaryotes and eukaryotes.</title>
        <authorList>
            <person name="Spang A."/>
            <person name="Saw J.H."/>
            <person name="Jorgensen S.L."/>
            <person name="Zaremba-Niedzwiedzka K."/>
            <person name="Martijn J."/>
            <person name="Lind A.E."/>
            <person name="van Eijk R."/>
            <person name="Schleper C."/>
            <person name="Guy L."/>
            <person name="Ettema T.J."/>
        </authorList>
    </citation>
    <scope>NUCLEOTIDE SEQUENCE</scope>
</reference>
<dbReference type="Gene3D" id="1.10.230.10">
    <property type="entry name" value="Cytochrome P450-Terp, domain 2"/>
    <property type="match status" value="1"/>
</dbReference>
<proteinExistence type="inferred from homology"/>
<evidence type="ECO:0000256" key="2">
    <source>
        <dbReference type="ARBA" id="ARBA00022679"/>
    </source>
</evidence>
<dbReference type="EMBL" id="LAZR01067892">
    <property type="protein sequence ID" value="KKK50687.1"/>
    <property type="molecule type" value="Genomic_DNA"/>
</dbReference>
<name>A0A0F8W1V3_9ZZZZ</name>
<gene>
    <name evidence="3" type="ORF">LCGC14_3122540</name>
</gene>
<comment type="caution">
    <text evidence="3">The sequence shown here is derived from an EMBL/GenBank/DDBJ whole genome shotgun (WGS) entry which is preliminary data.</text>
</comment>
<dbReference type="InterPro" id="IPR036969">
    <property type="entry name" value="Citrate_synthase_sf"/>
</dbReference>